<organism evidence="2 3">
    <name type="scientific">Dendrobium chrysotoxum</name>
    <name type="common">Orchid</name>
    <dbReference type="NCBI Taxonomy" id="161865"/>
    <lineage>
        <taxon>Eukaryota</taxon>
        <taxon>Viridiplantae</taxon>
        <taxon>Streptophyta</taxon>
        <taxon>Embryophyta</taxon>
        <taxon>Tracheophyta</taxon>
        <taxon>Spermatophyta</taxon>
        <taxon>Magnoliopsida</taxon>
        <taxon>Liliopsida</taxon>
        <taxon>Asparagales</taxon>
        <taxon>Orchidaceae</taxon>
        <taxon>Epidendroideae</taxon>
        <taxon>Malaxideae</taxon>
        <taxon>Dendrobiinae</taxon>
        <taxon>Dendrobium</taxon>
    </lineage>
</organism>
<name>A0AAV7GIV9_DENCH</name>
<protein>
    <recommendedName>
        <fullName evidence="1">FCP1 homology domain-containing protein</fullName>
    </recommendedName>
</protein>
<dbReference type="Gene3D" id="3.40.50.1000">
    <property type="entry name" value="HAD superfamily/HAD-like"/>
    <property type="match status" value="1"/>
</dbReference>
<reference evidence="2 3" key="1">
    <citation type="journal article" date="2021" name="Hortic Res">
        <title>Chromosome-scale assembly of the Dendrobium chrysotoxum genome enhances the understanding of orchid evolution.</title>
        <authorList>
            <person name="Zhang Y."/>
            <person name="Zhang G.Q."/>
            <person name="Zhang D."/>
            <person name="Liu X.D."/>
            <person name="Xu X.Y."/>
            <person name="Sun W.H."/>
            <person name="Yu X."/>
            <person name="Zhu X."/>
            <person name="Wang Z.W."/>
            <person name="Zhao X."/>
            <person name="Zhong W.Y."/>
            <person name="Chen H."/>
            <person name="Yin W.L."/>
            <person name="Huang T."/>
            <person name="Niu S.C."/>
            <person name="Liu Z.J."/>
        </authorList>
    </citation>
    <scope>NUCLEOTIDE SEQUENCE [LARGE SCALE GENOMIC DNA]</scope>
    <source>
        <strain evidence="2">Lindl</strain>
    </source>
</reference>
<accession>A0AAV7GIV9</accession>
<gene>
    <name evidence="2" type="ORF">IEQ34_015670</name>
</gene>
<dbReference type="EMBL" id="JAGFBR010000014">
    <property type="protein sequence ID" value="KAH0455638.1"/>
    <property type="molecule type" value="Genomic_DNA"/>
</dbReference>
<feature type="domain" description="FCP1 homology" evidence="1">
    <location>
        <begin position="566"/>
        <end position="747"/>
    </location>
</feature>
<comment type="caution">
    <text evidence="2">The sequence shown here is derived from an EMBL/GenBank/DDBJ whole genome shotgun (WGS) entry which is preliminary data.</text>
</comment>
<dbReference type="AlphaFoldDB" id="A0AAV7GIV9"/>
<evidence type="ECO:0000259" key="1">
    <source>
        <dbReference type="PROSITE" id="PS50969"/>
    </source>
</evidence>
<dbReference type="Proteomes" id="UP000775213">
    <property type="component" value="Unassembled WGS sequence"/>
</dbReference>
<dbReference type="InterPro" id="IPR036412">
    <property type="entry name" value="HAD-like_sf"/>
</dbReference>
<keyword evidence="3" id="KW-1185">Reference proteome</keyword>
<dbReference type="InterPro" id="IPR004274">
    <property type="entry name" value="FCP1_dom"/>
</dbReference>
<dbReference type="SUPFAM" id="SSF56784">
    <property type="entry name" value="HAD-like"/>
    <property type="match status" value="1"/>
</dbReference>
<dbReference type="Pfam" id="PF03031">
    <property type="entry name" value="NIF"/>
    <property type="match status" value="1"/>
</dbReference>
<evidence type="ECO:0000313" key="3">
    <source>
        <dbReference type="Proteomes" id="UP000775213"/>
    </source>
</evidence>
<dbReference type="InterPro" id="IPR023214">
    <property type="entry name" value="HAD_sf"/>
</dbReference>
<dbReference type="PANTHER" id="PTHR12210">
    <property type="entry name" value="DULLARD PROTEIN PHOSPHATASE"/>
    <property type="match status" value="1"/>
</dbReference>
<evidence type="ECO:0000313" key="2">
    <source>
        <dbReference type="EMBL" id="KAH0455638.1"/>
    </source>
</evidence>
<proteinExistence type="predicted"/>
<dbReference type="PROSITE" id="PS50969">
    <property type="entry name" value="FCP1"/>
    <property type="match status" value="1"/>
</dbReference>
<dbReference type="FunFam" id="3.40.50.1000:FF:000257">
    <property type="entry name" value="Haloacid dehalogenase-like hydrolase (HAD) superfamily protein"/>
    <property type="match status" value="1"/>
</dbReference>
<sequence>MWQFNKADRNCKLFEVRPIRVQDLKSRRGERGMSKRAFMEVSGHHLEQQRSKRKEDGHTVYGADGMEHDEANVEKNGCIAFLNSDTEIHAEIDSAGKIFEASVIGSFSSQKECGSSDAVLDKEDVTLADSSRSCSERCIIFSAISPHLVTNKDCQRSNVSQSDQASLSEADQAFTLSDCSSEVTDAATMNKHLSSDLLLVEKDRLPENLDIVIKDSIIHEEFENHIDLMSTSLKTHNPSMKRRKDNMPDFTEYGSERMFCQEPSFGDNLVGALERNSIPVDITACYPDSNKMIHETNFISNNSNSGVIEIAGGILEMQNNINDETASQSSLNEGSSIKGDALEKDIVDRTINHPSFSAEIVRQHKIDSMPPQTECGNDENPEKAFQKTVQATVSEKMNCTMHEENISERLFSSAISIEINQKVLYANFKGELSLPPSPITGVIDCFVGKPNGDSNHLDSFNEEETAFSFQTPNKCFSKKIPKNEIDFEMHGVVEGVVESYDCSQNLMLHPLKDVSIDIHGDRVTEQKERVASVSFSSAMVDDLLLKEKKKEVQEIGSVPPERLLACGTKRKLLVLDLNGLLCDIVNDYCNSYRVEKKVGGKPFFKRPFCDDFLKFCFDHFHIGIWSSRRKYNVDSALDYLLGEFKHKLLFCWDQSKCTYTGARTIENHHKPLVLKELKKLWNKEESDLPWQKGDFSPSNTLLLDDSPYKALCNPPNTAIFPYPYRYTDERDNSLGPGGDIRVYLENLLISDDVQHFVEEHPFGQPAITTSDQHWYFYSQIIKSNDIQLS</sequence>
<dbReference type="SMART" id="SM00577">
    <property type="entry name" value="CPDc"/>
    <property type="match status" value="1"/>
</dbReference>
<dbReference type="InterPro" id="IPR050365">
    <property type="entry name" value="TIM50"/>
</dbReference>